<dbReference type="InterPro" id="IPR043137">
    <property type="entry name" value="GGT_ssub_C"/>
</dbReference>
<feature type="binding site" evidence="3">
    <location>
        <begin position="672"/>
        <end position="674"/>
    </location>
    <ligand>
        <name>L-glutamate</name>
        <dbReference type="ChEBI" id="CHEBI:29985"/>
    </ligand>
</feature>
<evidence type="ECO:0000313" key="6">
    <source>
        <dbReference type="Proteomes" id="UP000007110"/>
    </source>
</evidence>
<dbReference type="OrthoDB" id="1081007at2759"/>
<feature type="binding site" evidence="3">
    <location>
        <position position="696"/>
    </location>
    <ligand>
        <name>L-glutamate</name>
        <dbReference type="ChEBI" id="CHEBI:29985"/>
    </ligand>
</feature>
<dbReference type="InterPro" id="IPR000101">
    <property type="entry name" value="GGT_peptidase"/>
</dbReference>
<dbReference type="AlphaFoldDB" id="A0A7M7PAH1"/>
<dbReference type="PANTHER" id="PTHR11686">
    <property type="entry name" value="GAMMA GLUTAMYL TRANSPEPTIDASE"/>
    <property type="match status" value="1"/>
</dbReference>
<keyword evidence="1" id="KW-1202">Platelet aggregation activating toxin</keyword>
<feature type="binding site" evidence="3">
    <location>
        <position position="747"/>
    </location>
    <ligand>
        <name>L-glutamate</name>
        <dbReference type="ChEBI" id="CHEBI:29985"/>
    </ligand>
</feature>
<dbReference type="NCBIfam" id="TIGR00066">
    <property type="entry name" value="g_glut_trans"/>
    <property type="match status" value="1"/>
</dbReference>
<feature type="active site" description="Nucleophile" evidence="2">
    <location>
        <position position="654"/>
    </location>
</feature>
<dbReference type="InParanoid" id="A0A7M7PAH1"/>
<evidence type="ECO:0000313" key="5">
    <source>
        <dbReference type="EnsemblMetazoa" id="XP_030848197"/>
    </source>
</evidence>
<dbReference type="OMA" id="STHWLLE"/>
<dbReference type="Gene3D" id="3.60.20.40">
    <property type="match status" value="1"/>
</dbReference>
<evidence type="ECO:0000256" key="3">
    <source>
        <dbReference type="PIRSR" id="PIRSR600101-2"/>
    </source>
</evidence>
<organism evidence="5 6">
    <name type="scientific">Strongylocentrotus purpuratus</name>
    <name type="common">Purple sea urchin</name>
    <dbReference type="NCBI Taxonomy" id="7668"/>
    <lineage>
        <taxon>Eukaryota</taxon>
        <taxon>Metazoa</taxon>
        <taxon>Echinodermata</taxon>
        <taxon>Eleutherozoa</taxon>
        <taxon>Echinozoa</taxon>
        <taxon>Echinoidea</taxon>
        <taxon>Euechinoidea</taxon>
        <taxon>Echinacea</taxon>
        <taxon>Camarodonta</taxon>
        <taxon>Echinidea</taxon>
        <taxon>Strongylocentrotidae</taxon>
        <taxon>Strongylocentrotus</taxon>
    </lineage>
</organism>
<dbReference type="PRINTS" id="PR01210">
    <property type="entry name" value="GGTRANSPTASE"/>
</dbReference>
<sequence length="842" mass="91398">MQDDEDIDYRNLLAASSEEDLVLFEKDLWTGGGSSSLAHVKRKRPEIENRFDNWSDKLVSNVISLFHGRKEKQHPPESETVVENDEIKVCYSDQPLKSLILNAAASPLIGSQDVETQDKKQDGIWSNAQAGIGRFWFSAKPKSKTNNDDCVRLTSLVSIDSDTADCSDHDASAESEVVLHSCIDQSPNFGESWPGQSADENKRDIDKGCNSLVGNECAENMPGKYNYTAMDNSQVDIGESEELDPLFGGNRKSSDVYYKGRQRTCRKRLLASMLIILILGVAIGCGIAVGLIYGRDSESEPSPRTGYVYREAAVAADAARCSEVGRDILLNRGSAMDAAIAGLLCVGLFNAHSAGIGGGSFIMYYDRETETPSFLNSREVAPLLASTDMYTNESLDASTVGGLAIAVPGEVMGYWEAHQSFGKLPWADLFEPSIEIAEQGFTVGPALANAIDSQSDRIMDDPNLREIMLDENGVLLKEGGTMYRRKLAQTMRTLAAEGAAAFYNGSMAATIVAEIAESGGIVSVDDLAQYRVAVKAPISIEINDYKTYTGPPPCSGAVYSLIINILEGYGFSPESLQSIGDETLTYHRIIEAFKFAYAKRSALGDADFVDVEELVANLTSQDYADGLRAQITDDRTHDTEYYGPSFTIVEDSGTSHISVVDQFGNAASITSTINTYFGSKVRGNTTGIIYNNEMDDFSKPGAPNAYGVPPSPANFILPGKRPQSSMTPVIMVDDDGDVQFVVGASGGTRITTATSLITMESLWFGSSLQDGVERRRVHNQLLPNATRYEPGFPQDVIDGLIPKGQYVEESTSGAVVQVIKRLEDGWVEGYCDSRKDGKPSGF</sequence>
<dbReference type="FunCoup" id="A0A7M7PAH1">
    <property type="interactions" value="252"/>
</dbReference>
<dbReference type="FunFam" id="1.10.246.130:FF:000002">
    <property type="entry name" value="glutathione hydrolase 1 proenzyme"/>
    <property type="match status" value="1"/>
</dbReference>
<evidence type="ECO:0000256" key="2">
    <source>
        <dbReference type="PIRSR" id="PIRSR600101-1"/>
    </source>
</evidence>
<feature type="binding site" evidence="3">
    <location>
        <position position="378"/>
    </location>
    <ligand>
        <name>L-glutamate</name>
        <dbReference type="ChEBI" id="CHEBI:29985"/>
    </ligand>
</feature>
<accession>A0A7M7PAH1</accession>
<name>A0A7M7PAH1_STRPU</name>
<protein>
    <recommendedName>
        <fullName evidence="7">Gamma-glutamyltranspeptidase 1</fullName>
    </recommendedName>
</protein>
<evidence type="ECO:0000256" key="1">
    <source>
        <dbReference type="ARBA" id="ARBA00084097"/>
    </source>
</evidence>
<feature type="transmembrane region" description="Helical" evidence="4">
    <location>
        <begin position="269"/>
        <end position="293"/>
    </location>
</feature>
<dbReference type="GO" id="GO:0006751">
    <property type="term" value="P:glutathione catabolic process"/>
    <property type="evidence" value="ECO:0000318"/>
    <property type="project" value="GO_Central"/>
</dbReference>
<dbReference type="SUPFAM" id="SSF56235">
    <property type="entry name" value="N-terminal nucleophile aminohydrolases (Ntn hydrolases)"/>
    <property type="match status" value="1"/>
</dbReference>
<dbReference type="Pfam" id="PF01019">
    <property type="entry name" value="G_glu_transpept"/>
    <property type="match status" value="1"/>
</dbReference>
<keyword evidence="4" id="KW-0472">Membrane</keyword>
<keyword evidence="1" id="KW-0800">Toxin</keyword>
<dbReference type="Proteomes" id="UP000007110">
    <property type="component" value="Unassembled WGS sequence"/>
</dbReference>
<reference evidence="6" key="1">
    <citation type="submission" date="2015-02" db="EMBL/GenBank/DDBJ databases">
        <title>Genome sequencing for Strongylocentrotus purpuratus.</title>
        <authorList>
            <person name="Murali S."/>
            <person name="Liu Y."/>
            <person name="Vee V."/>
            <person name="English A."/>
            <person name="Wang M."/>
            <person name="Skinner E."/>
            <person name="Han Y."/>
            <person name="Muzny D.M."/>
            <person name="Worley K.C."/>
            <person name="Gibbs R.A."/>
        </authorList>
    </citation>
    <scope>NUCLEOTIDE SEQUENCE</scope>
</reference>
<dbReference type="KEGG" id="spu:592814"/>
<keyword evidence="4" id="KW-1133">Transmembrane helix</keyword>
<dbReference type="PANTHER" id="PTHR11686:SF9">
    <property type="entry name" value="RE13973P"/>
    <property type="match status" value="1"/>
</dbReference>
<evidence type="ECO:0008006" key="7">
    <source>
        <dbReference type="Google" id="ProtNLM"/>
    </source>
</evidence>
<dbReference type="GeneID" id="592814"/>
<dbReference type="RefSeq" id="XP_030848197.1">
    <property type="nucleotide sequence ID" value="XM_030992337.1"/>
</dbReference>
<proteinExistence type="predicted"/>
<dbReference type="InterPro" id="IPR029055">
    <property type="entry name" value="Ntn_hydrolases_N"/>
</dbReference>
<dbReference type="GO" id="GO:0036374">
    <property type="term" value="F:glutathione hydrolase activity"/>
    <property type="evidence" value="ECO:0000318"/>
    <property type="project" value="GO_Central"/>
</dbReference>
<evidence type="ECO:0000256" key="4">
    <source>
        <dbReference type="SAM" id="Phobius"/>
    </source>
</evidence>
<reference evidence="5" key="2">
    <citation type="submission" date="2021-01" db="UniProtKB">
        <authorList>
            <consortium name="EnsemblMetazoa"/>
        </authorList>
    </citation>
    <scope>IDENTIFICATION</scope>
</reference>
<dbReference type="InterPro" id="IPR043138">
    <property type="entry name" value="GGT_lsub"/>
</dbReference>
<keyword evidence="1" id="KW-1199">Hemostasis impairing toxin</keyword>
<dbReference type="EnsemblMetazoa" id="XM_030992337">
    <property type="protein sequence ID" value="XP_030848197"/>
    <property type="gene ID" value="LOC592814"/>
</dbReference>
<dbReference type="GO" id="GO:0005886">
    <property type="term" value="C:plasma membrane"/>
    <property type="evidence" value="ECO:0000318"/>
    <property type="project" value="GO_Central"/>
</dbReference>
<keyword evidence="4" id="KW-0812">Transmembrane</keyword>
<dbReference type="Gene3D" id="1.10.246.130">
    <property type="match status" value="1"/>
</dbReference>
<dbReference type="FunFam" id="3.60.20.40:FF:000001">
    <property type="entry name" value="Gamma-glutamyltranspeptidase 1"/>
    <property type="match status" value="1"/>
</dbReference>
<feature type="binding site" evidence="3">
    <location>
        <begin position="724"/>
        <end position="725"/>
    </location>
    <ligand>
        <name>L-glutamate</name>
        <dbReference type="ChEBI" id="CHEBI:29985"/>
    </ligand>
</feature>
<keyword evidence="6" id="KW-1185">Reference proteome</keyword>